<name>A0A931HD86_9SPHN</name>
<dbReference type="CDD" id="cd02065">
    <property type="entry name" value="B12-binding_like"/>
    <property type="match status" value="1"/>
</dbReference>
<keyword evidence="5" id="KW-0411">Iron-sulfur</keyword>
<comment type="cofactor">
    <cofactor evidence="1">
        <name>[4Fe-4S] cluster</name>
        <dbReference type="ChEBI" id="CHEBI:49883"/>
    </cofactor>
</comment>
<dbReference type="SFLD" id="SFLDG01082">
    <property type="entry name" value="B12-binding_domain_containing"/>
    <property type="match status" value="1"/>
</dbReference>
<accession>A0A931HD86</accession>
<gene>
    <name evidence="8" type="ORF">I5E68_12860</name>
</gene>
<organism evidence="8 9">
    <name type="scientific">Novosphingobium aureum</name>
    <dbReference type="NCBI Taxonomy" id="2792964"/>
    <lineage>
        <taxon>Bacteria</taxon>
        <taxon>Pseudomonadati</taxon>
        <taxon>Pseudomonadota</taxon>
        <taxon>Alphaproteobacteria</taxon>
        <taxon>Sphingomonadales</taxon>
        <taxon>Sphingomonadaceae</taxon>
        <taxon>Novosphingobium</taxon>
    </lineage>
</organism>
<reference evidence="8" key="1">
    <citation type="submission" date="2020-11" db="EMBL/GenBank/DDBJ databases">
        <title>Novosphingobium aureum sp. nov., a marine bacterium isolated from sediment of a salt flat.</title>
        <authorList>
            <person name="Yoo Y."/>
            <person name="Kim J.-J."/>
        </authorList>
    </citation>
    <scope>NUCLEOTIDE SEQUENCE</scope>
    <source>
        <strain evidence="8">YJ-S2-02</strain>
    </source>
</reference>
<dbReference type="GO" id="GO:0031419">
    <property type="term" value="F:cobalamin binding"/>
    <property type="evidence" value="ECO:0007669"/>
    <property type="project" value="InterPro"/>
</dbReference>
<dbReference type="SMART" id="SM00729">
    <property type="entry name" value="Elp3"/>
    <property type="match status" value="1"/>
</dbReference>
<evidence type="ECO:0000313" key="9">
    <source>
        <dbReference type="Proteomes" id="UP000617634"/>
    </source>
</evidence>
<sequence length="507" mass="56495">MKAAVGIDNVLPLSPIGSKPRNILLVDLNNFASFPTLAVGIITASLRNHGYRVQMISPLAYDVPAAERERAETFVDHLQRRIHLSTFAPLRAARDGLRRARDWYRNRPHPRVLSEVAKALRDKPDAILLSAYLQHHSTVREVGKLARDAGVPLVLGGPAFSQPGTIEAWRTIPGLSLIAGAEADLMLPSLISTLLDKGDLTAFPGVTLPEGPVRPAAPPLRNLDASPVPDFTDFPWDRYPVRIIPMMASRGCQWNKCNFCSDIVSVSGRTYRNRSLDSVLHEMREQAARHATQNFLFLDLKLNSNPALFRGIIENAQRVVRGAQWIGTVHVDLRPDNGLSRADLRAAASAGLRRVSFGLESGSQRMLDLMDKGCSVEANSQFIRHAHEAGISVRSTMFKGYPGETAEDLEMTADFLEAHLPYIDRIRYNEFSILSGTPIYERMVGNDEAYPSLHTLRTDDRNARLWYRNSETGGRAYRKAKSRVLDLVFAINKRKIRSSARVFDGLM</sequence>
<keyword evidence="2" id="KW-0949">S-adenosyl-L-methionine</keyword>
<dbReference type="InterPro" id="IPR051198">
    <property type="entry name" value="BchE-like"/>
</dbReference>
<evidence type="ECO:0000256" key="5">
    <source>
        <dbReference type="ARBA" id="ARBA00023014"/>
    </source>
</evidence>
<dbReference type="Proteomes" id="UP000617634">
    <property type="component" value="Unassembled WGS sequence"/>
</dbReference>
<evidence type="ECO:0000259" key="7">
    <source>
        <dbReference type="PROSITE" id="PS51918"/>
    </source>
</evidence>
<dbReference type="GO" id="GO:0051536">
    <property type="term" value="F:iron-sulfur cluster binding"/>
    <property type="evidence" value="ECO:0007669"/>
    <property type="project" value="UniProtKB-KW"/>
</dbReference>
<comment type="caution">
    <text evidence="8">The sequence shown here is derived from an EMBL/GenBank/DDBJ whole genome shotgun (WGS) entry which is preliminary data.</text>
</comment>
<dbReference type="InterPro" id="IPR006158">
    <property type="entry name" value="Cobalamin-bd"/>
</dbReference>
<dbReference type="InterPro" id="IPR058240">
    <property type="entry name" value="rSAM_sf"/>
</dbReference>
<dbReference type="SFLD" id="SFLDS00029">
    <property type="entry name" value="Radical_SAM"/>
    <property type="match status" value="1"/>
</dbReference>
<evidence type="ECO:0000256" key="4">
    <source>
        <dbReference type="ARBA" id="ARBA00023004"/>
    </source>
</evidence>
<dbReference type="GO" id="GO:0003824">
    <property type="term" value="F:catalytic activity"/>
    <property type="evidence" value="ECO:0007669"/>
    <property type="project" value="InterPro"/>
</dbReference>
<keyword evidence="3" id="KW-0479">Metal-binding</keyword>
<dbReference type="InterPro" id="IPR007197">
    <property type="entry name" value="rSAM"/>
</dbReference>
<dbReference type="PANTHER" id="PTHR43409">
    <property type="entry name" value="ANAEROBIC MAGNESIUM-PROTOPORPHYRIN IX MONOMETHYL ESTER CYCLASE-RELATED"/>
    <property type="match status" value="1"/>
</dbReference>
<dbReference type="PROSITE" id="PS51918">
    <property type="entry name" value="RADICAL_SAM"/>
    <property type="match status" value="1"/>
</dbReference>
<keyword evidence="9" id="KW-1185">Reference proteome</keyword>
<evidence type="ECO:0000256" key="3">
    <source>
        <dbReference type="ARBA" id="ARBA00022723"/>
    </source>
</evidence>
<evidence type="ECO:0000256" key="2">
    <source>
        <dbReference type="ARBA" id="ARBA00022691"/>
    </source>
</evidence>
<feature type="domain" description="B12-binding" evidence="6">
    <location>
        <begin position="21"/>
        <end position="201"/>
    </location>
</feature>
<evidence type="ECO:0000259" key="6">
    <source>
        <dbReference type="PROSITE" id="PS51332"/>
    </source>
</evidence>
<dbReference type="CDD" id="cd01335">
    <property type="entry name" value="Radical_SAM"/>
    <property type="match status" value="1"/>
</dbReference>
<dbReference type="AlphaFoldDB" id="A0A931HD86"/>
<evidence type="ECO:0000313" key="8">
    <source>
        <dbReference type="EMBL" id="MBH0113836.1"/>
    </source>
</evidence>
<protein>
    <submittedName>
        <fullName evidence="8">Radical SAM protein</fullName>
    </submittedName>
</protein>
<dbReference type="PROSITE" id="PS51332">
    <property type="entry name" value="B12_BINDING"/>
    <property type="match status" value="1"/>
</dbReference>
<dbReference type="InterPro" id="IPR006638">
    <property type="entry name" value="Elp3/MiaA/NifB-like_rSAM"/>
</dbReference>
<dbReference type="EMBL" id="JADZGI010000001">
    <property type="protein sequence ID" value="MBH0113836.1"/>
    <property type="molecule type" value="Genomic_DNA"/>
</dbReference>
<dbReference type="RefSeq" id="WP_197164250.1">
    <property type="nucleotide sequence ID" value="NZ_JADZGI010000001.1"/>
</dbReference>
<proteinExistence type="predicted"/>
<feature type="domain" description="Radical SAM core" evidence="7">
    <location>
        <begin position="238"/>
        <end position="468"/>
    </location>
</feature>
<evidence type="ECO:0000256" key="1">
    <source>
        <dbReference type="ARBA" id="ARBA00001966"/>
    </source>
</evidence>
<dbReference type="SUPFAM" id="SSF102114">
    <property type="entry name" value="Radical SAM enzymes"/>
    <property type="match status" value="1"/>
</dbReference>
<dbReference type="Gene3D" id="3.80.30.20">
    <property type="entry name" value="tm_1862 like domain"/>
    <property type="match status" value="1"/>
</dbReference>
<dbReference type="InterPro" id="IPR023404">
    <property type="entry name" value="rSAM_horseshoe"/>
</dbReference>
<dbReference type="GO" id="GO:0046872">
    <property type="term" value="F:metal ion binding"/>
    <property type="evidence" value="ECO:0007669"/>
    <property type="project" value="UniProtKB-KW"/>
</dbReference>
<keyword evidence="4" id="KW-0408">Iron</keyword>
<dbReference type="Pfam" id="PF04055">
    <property type="entry name" value="Radical_SAM"/>
    <property type="match status" value="1"/>
</dbReference>